<organism evidence="9 10">
    <name type="scientific">Lactiplantibacillus pentosus DSM 20314</name>
    <dbReference type="NCBI Taxonomy" id="1423791"/>
    <lineage>
        <taxon>Bacteria</taxon>
        <taxon>Bacillati</taxon>
        <taxon>Bacillota</taxon>
        <taxon>Bacilli</taxon>
        <taxon>Lactobacillales</taxon>
        <taxon>Lactobacillaceae</taxon>
        <taxon>Lactiplantibacillus</taxon>
    </lineage>
</organism>
<feature type="transmembrane region" description="Helical" evidence="7">
    <location>
        <begin position="216"/>
        <end position="237"/>
    </location>
</feature>
<dbReference type="GO" id="GO:0005886">
    <property type="term" value="C:plasma membrane"/>
    <property type="evidence" value="ECO:0007669"/>
    <property type="project" value="UniProtKB-SubCell"/>
</dbReference>
<dbReference type="EMBL" id="AZCU01000009">
    <property type="protein sequence ID" value="KRK25018.1"/>
    <property type="molecule type" value="Genomic_DNA"/>
</dbReference>
<reference evidence="9 10" key="1">
    <citation type="journal article" date="2015" name="Genome Announc.">
        <title>Expanding the biotechnology potential of lactobacilli through comparative genomics of 213 strains and associated genera.</title>
        <authorList>
            <person name="Sun Z."/>
            <person name="Harris H.M."/>
            <person name="McCann A."/>
            <person name="Guo C."/>
            <person name="Argimon S."/>
            <person name="Zhang W."/>
            <person name="Yang X."/>
            <person name="Jeffery I.B."/>
            <person name="Cooney J.C."/>
            <person name="Kagawa T.F."/>
            <person name="Liu W."/>
            <person name="Song Y."/>
            <person name="Salvetti E."/>
            <person name="Wrobel A."/>
            <person name="Rasinkangas P."/>
            <person name="Parkhill J."/>
            <person name="Rea M.C."/>
            <person name="O'Sullivan O."/>
            <person name="Ritari J."/>
            <person name="Douillard F.P."/>
            <person name="Paul Ross R."/>
            <person name="Yang R."/>
            <person name="Briner A.E."/>
            <person name="Felis G.E."/>
            <person name="de Vos W.M."/>
            <person name="Barrangou R."/>
            <person name="Klaenhammer T.R."/>
            <person name="Caufield P.W."/>
            <person name="Cui Y."/>
            <person name="Zhang H."/>
            <person name="O'Toole P.W."/>
        </authorList>
    </citation>
    <scope>NUCLEOTIDE SEQUENCE [LARGE SCALE GENOMIC DNA]</scope>
    <source>
        <strain evidence="9 10">DSM 20314</strain>
    </source>
</reference>
<dbReference type="Pfam" id="PF05977">
    <property type="entry name" value="MFS_3"/>
    <property type="match status" value="1"/>
</dbReference>
<proteinExistence type="predicted"/>
<dbReference type="GeneID" id="49394714"/>
<name>A0A837R9Q3_LACPE</name>
<evidence type="ECO:0000256" key="5">
    <source>
        <dbReference type="ARBA" id="ARBA00022989"/>
    </source>
</evidence>
<evidence type="ECO:0000256" key="4">
    <source>
        <dbReference type="ARBA" id="ARBA00022692"/>
    </source>
</evidence>
<feature type="domain" description="Major facilitator superfamily (MFS) profile" evidence="8">
    <location>
        <begin position="147"/>
        <end position="389"/>
    </location>
</feature>
<keyword evidence="2" id="KW-0813">Transport</keyword>
<dbReference type="PANTHER" id="PTHR23513">
    <property type="entry name" value="INTEGRAL MEMBRANE EFFLUX PROTEIN-RELATED"/>
    <property type="match status" value="1"/>
</dbReference>
<feature type="transmembrane region" description="Helical" evidence="7">
    <location>
        <begin position="243"/>
        <end position="266"/>
    </location>
</feature>
<evidence type="ECO:0000256" key="3">
    <source>
        <dbReference type="ARBA" id="ARBA00022475"/>
    </source>
</evidence>
<evidence type="ECO:0000256" key="1">
    <source>
        <dbReference type="ARBA" id="ARBA00004651"/>
    </source>
</evidence>
<feature type="transmembrane region" description="Helical" evidence="7">
    <location>
        <begin position="335"/>
        <end position="354"/>
    </location>
</feature>
<dbReference type="Proteomes" id="UP000051020">
    <property type="component" value="Unassembled WGS sequence"/>
</dbReference>
<dbReference type="PANTHER" id="PTHR23513:SF6">
    <property type="entry name" value="MAJOR FACILITATOR SUPERFAMILY ASSOCIATED DOMAIN-CONTAINING PROTEIN"/>
    <property type="match status" value="1"/>
</dbReference>
<evidence type="ECO:0000259" key="8">
    <source>
        <dbReference type="PROSITE" id="PS50850"/>
    </source>
</evidence>
<dbReference type="CDD" id="cd06173">
    <property type="entry name" value="MFS_MefA_like"/>
    <property type="match status" value="1"/>
</dbReference>
<sequence length="389" mass="41708">MKNIYVLLAGESTSQFGNNLFDIAIMWYLYRLTDNSTTIGLISGTFNALVVLNVLTGYLADRFPKTKVMMTIDGLQAVLMGVATYLYYGFAVNIWTLVGVAFIAKILGTVFDPAENALIPQIVPTDQLQRVNSMNQGVKVCAQLVGMLAGGSLVAFVSLADFVLINGLTFLVSLACIVIVHKRVGHAEQVSVEQVQTRDWYAGLAYVYHNPMLRTLILLAVIVNMVIGPVLGLNIIWTRGTLHASAVVYSLAQALFIIGVVAGSILINFVKTTFKTKLLLALTTMTVAVTFMVLTHSIGTTLIAMMVIGMAGGFVNVSLFTLIQLKTPGELLGRVNGAMMSCTNISMPIGIALGGVITRYVGIATVFIIGSAITLVALLAMSRVTLNEA</sequence>
<keyword evidence="6 7" id="KW-0472">Membrane</keyword>
<dbReference type="InterPro" id="IPR020846">
    <property type="entry name" value="MFS_dom"/>
</dbReference>
<feature type="transmembrane region" description="Helical" evidence="7">
    <location>
        <begin position="36"/>
        <end position="56"/>
    </location>
</feature>
<evidence type="ECO:0000256" key="2">
    <source>
        <dbReference type="ARBA" id="ARBA00022448"/>
    </source>
</evidence>
<evidence type="ECO:0000313" key="10">
    <source>
        <dbReference type="Proteomes" id="UP000051020"/>
    </source>
</evidence>
<keyword evidence="5 7" id="KW-1133">Transmembrane helix</keyword>
<evidence type="ECO:0000313" key="9">
    <source>
        <dbReference type="EMBL" id="KRK25018.1"/>
    </source>
</evidence>
<dbReference type="PROSITE" id="PS50850">
    <property type="entry name" value="MFS"/>
    <property type="match status" value="1"/>
</dbReference>
<dbReference type="SUPFAM" id="SSF103473">
    <property type="entry name" value="MFS general substrate transporter"/>
    <property type="match status" value="1"/>
</dbReference>
<keyword evidence="4 7" id="KW-0812">Transmembrane</keyword>
<evidence type="ECO:0000256" key="6">
    <source>
        <dbReference type="ARBA" id="ARBA00023136"/>
    </source>
</evidence>
<comment type="caution">
    <text evidence="9">The sequence shown here is derived from an EMBL/GenBank/DDBJ whole genome shotgun (WGS) entry which is preliminary data.</text>
</comment>
<dbReference type="Gene3D" id="1.20.1250.20">
    <property type="entry name" value="MFS general substrate transporter like domains"/>
    <property type="match status" value="1"/>
</dbReference>
<feature type="transmembrane region" description="Helical" evidence="7">
    <location>
        <begin position="162"/>
        <end position="180"/>
    </location>
</feature>
<comment type="subcellular location">
    <subcellularLocation>
        <location evidence="1">Cell membrane</location>
        <topology evidence="1">Multi-pass membrane protein</topology>
    </subcellularLocation>
</comment>
<dbReference type="RefSeq" id="WP_056952737.1">
    <property type="nucleotide sequence ID" value="NZ_AZCU01000009.1"/>
</dbReference>
<keyword evidence="3" id="KW-1003">Cell membrane</keyword>
<accession>A0A837R9Q3</accession>
<gene>
    <name evidence="9" type="ORF">FD24_GL003455</name>
</gene>
<feature type="transmembrane region" description="Helical" evidence="7">
    <location>
        <begin position="302"/>
        <end position="323"/>
    </location>
</feature>
<protein>
    <recommendedName>
        <fullName evidence="8">Major facilitator superfamily (MFS) profile domain-containing protein</fullName>
    </recommendedName>
</protein>
<dbReference type="InterPro" id="IPR010290">
    <property type="entry name" value="TM_effector"/>
</dbReference>
<feature type="transmembrane region" description="Helical" evidence="7">
    <location>
        <begin position="278"/>
        <end position="296"/>
    </location>
</feature>
<dbReference type="InterPro" id="IPR036259">
    <property type="entry name" value="MFS_trans_sf"/>
</dbReference>
<feature type="transmembrane region" description="Helical" evidence="7">
    <location>
        <begin position="360"/>
        <end position="381"/>
    </location>
</feature>
<evidence type="ECO:0000256" key="7">
    <source>
        <dbReference type="SAM" id="Phobius"/>
    </source>
</evidence>
<dbReference type="AlphaFoldDB" id="A0A837R9Q3"/>
<dbReference type="GO" id="GO:0022857">
    <property type="term" value="F:transmembrane transporter activity"/>
    <property type="evidence" value="ECO:0007669"/>
    <property type="project" value="InterPro"/>
</dbReference>